<reference evidence="2 3" key="1">
    <citation type="submission" date="2020-08" db="EMBL/GenBank/DDBJ databases">
        <title>Genomic Encyclopedia of Type Strains, Phase IV (KMG-IV): sequencing the most valuable type-strain genomes for metagenomic binning, comparative biology and taxonomic classification.</title>
        <authorList>
            <person name="Goeker M."/>
        </authorList>
    </citation>
    <scope>NUCLEOTIDE SEQUENCE [LARGE SCALE GENOMIC DNA]</scope>
    <source>
        <strain evidence="2 3">DSM 29853</strain>
    </source>
</reference>
<dbReference type="InterPro" id="IPR036465">
    <property type="entry name" value="vWFA_dom_sf"/>
</dbReference>
<evidence type="ECO:0008006" key="4">
    <source>
        <dbReference type="Google" id="ProtNLM"/>
    </source>
</evidence>
<evidence type="ECO:0000313" key="2">
    <source>
        <dbReference type="EMBL" id="MBB4064362.1"/>
    </source>
</evidence>
<dbReference type="AlphaFoldDB" id="A0A7W6J437"/>
<evidence type="ECO:0000313" key="3">
    <source>
        <dbReference type="Proteomes" id="UP000528286"/>
    </source>
</evidence>
<dbReference type="SUPFAM" id="SSF53300">
    <property type="entry name" value="vWA-like"/>
    <property type="match status" value="1"/>
</dbReference>
<accession>A0A7W6J437</accession>
<keyword evidence="1" id="KW-0732">Signal</keyword>
<organism evidence="2 3">
    <name type="scientific">Gellertiella hungarica</name>
    <dbReference type="NCBI Taxonomy" id="1572859"/>
    <lineage>
        <taxon>Bacteria</taxon>
        <taxon>Pseudomonadati</taxon>
        <taxon>Pseudomonadota</taxon>
        <taxon>Alphaproteobacteria</taxon>
        <taxon>Hyphomicrobiales</taxon>
        <taxon>Rhizobiaceae</taxon>
        <taxon>Gellertiella</taxon>
    </lineage>
</organism>
<dbReference type="EMBL" id="JACIEZ010000002">
    <property type="protein sequence ID" value="MBB4064362.1"/>
    <property type="molecule type" value="Genomic_DNA"/>
</dbReference>
<dbReference type="Proteomes" id="UP000528286">
    <property type="component" value="Unassembled WGS sequence"/>
</dbReference>
<keyword evidence="3" id="KW-1185">Reference proteome</keyword>
<sequence>MAVIMALLFPAIAGSAGLAIDLAHALAVRTQLEAAAEATALNAVSLASLASVNGLPEPDRRRTLQEQARRVFGEEVGNSGMTDRVSIAVEPLAEENGGRFSMRVAYRAAIPTTFLKALGKDTLRIGGVARAVAGDALFQDIHILVDNSPSMGIAVTPDEAQRLVALARAQATGANAGNPAGVSPNCAFVCHMPAANGRIDLFALARAGGIRLKIDAAREAALGIVALAQKALVQPEQHRFSLYTFGSDIGRAALQPLEATLRNEARTETVRARLADTGLMMVPDPGFRSGFGATPLTKAIAALARIVPPSGNGQLPGSRRQVVVLVSDGLNARRADAACTGFINDGRCVDPFSPRPCERLKARGVRIVTILVEPRNLNAQPVILTRIGTIRATAAGAMRACASPGLFFEADADGSLPPEVSRLFGTDLRMPLVTQ</sequence>
<proteinExistence type="predicted"/>
<comment type="caution">
    <text evidence="2">The sequence shown here is derived from an EMBL/GenBank/DDBJ whole genome shotgun (WGS) entry which is preliminary data.</text>
</comment>
<dbReference type="Gene3D" id="3.40.50.410">
    <property type="entry name" value="von Willebrand factor, type A domain"/>
    <property type="match status" value="1"/>
</dbReference>
<feature type="signal peptide" evidence="1">
    <location>
        <begin position="1"/>
        <end position="15"/>
    </location>
</feature>
<feature type="chain" id="PRO_5031043030" description="VWFA domain-containing protein" evidence="1">
    <location>
        <begin position="16"/>
        <end position="435"/>
    </location>
</feature>
<name>A0A7W6J437_9HYPH</name>
<protein>
    <recommendedName>
        <fullName evidence="4">VWFA domain-containing protein</fullName>
    </recommendedName>
</protein>
<dbReference type="RefSeq" id="WP_183365589.1">
    <property type="nucleotide sequence ID" value="NZ_JACIEZ010000002.1"/>
</dbReference>
<evidence type="ECO:0000256" key="1">
    <source>
        <dbReference type="SAM" id="SignalP"/>
    </source>
</evidence>
<gene>
    <name evidence="2" type="ORF">GGR23_001539</name>
</gene>